<dbReference type="GO" id="GO:0047134">
    <property type="term" value="F:protein-disulfide reductase [NAD(P)H] activity"/>
    <property type="evidence" value="ECO:0007669"/>
    <property type="project" value="UniProtKB-EC"/>
</dbReference>
<keyword evidence="9" id="KW-0732">Signal</keyword>
<dbReference type="Gene3D" id="2.60.40.1250">
    <property type="entry name" value="Thiol:disulfide interchange protein DsbD, N-terminal domain"/>
    <property type="match status" value="1"/>
</dbReference>
<dbReference type="Pfam" id="PF13899">
    <property type="entry name" value="Thioredoxin_7"/>
    <property type="match status" value="1"/>
</dbReference>
<evidence type="ECO:0000256" key="6">
    <source>
        <dbReference type="ARBA" id="ARBA00023136"/>
    </source>
</evidence>
<proteinExistence type="predicted"/>
<keyword evidence="5 8" id="KW-1133">Transmembrane helix</keyword>
<evidence type="ECO:0000313" key="11">
    <source>
        <dbReference type="EMBL" id="MCK0537581.1"/>
    </source>
</evidence>
<dbReference type="InterPro" id="IPR036929">
    <property type="entry name" value="DsbDN_sf"/>
</dbReference>
<accession>A0ABT0E6Y8</accession>
<evidence type="ECO:0000313" key="12">
    <source>
        <dbReference type="Proteomes" id="UP001165524"/>
    </source>
</evidence>
<dbReference type="PANTHER" id="PTHR32234">
    <property type="entry name" value="THIOL:DISULFIDE INTERCHANGE PROTEIN DSBD"/>
    <property type="match status" value="1"/>
</dbReference>
<dbReference type="SUPFAM" id="SSF74863">
    <property type="entry name" value="Thiol:disulfide interchange protein DsbD, N-terminal domain (DsbD-alpha)"/>
    <property type="match status" value="1"/>
</dbReference>
<comment type="caution">
    <text evidence="11">The sequence shown here is derived from an EMBL/GenBank/DDBJ whole genome shotgun (WGS) entry which is preliminary data.</text>
</comment>
<feature type="signal peptide" evidence="9">
    <location>
        <begin position="1"/>
        <end position="25"/>
    </location>
</feature>
<evidence type="ECO:0000256" key="2">
    <source>
        <dbReference type="ARBA" id="ARBA00022475"/>
    </source>
</evidence>
<dbReference type="CDD" id="cd02953">
    <property type="entry name" value="DsbDgamma"/>
    <property type="match status" value="1"/>
</dbReference>
<feature type="transmembrane region" description="Helical" evidence="8">
    <location>
        <begin position="192"/>
        <end position="212"/>
    </location>
</feature>
<dbReference type="InterPro" id="IPR013766">
    <property type="entry name" value="Thioredoxin_domain"/>
</dbReference>
<evidence type="ECO:0000256" key="1">
    <source>
        <dbReference type="ARBA" id="ARBA00004651"/>
    </source>
</evidence>
<dbReference type="SUPFAM" id="SSF52833">
    <property type="entry name" value="Thioredoxin-like"/>
    <property type="match status" value="1"/>
</dbReference>
<keyword evidence="3 8" id="KW-0812">Transmembrane</keyword>
<dbReference type="InterPro" id="IPR003834">
    <property type="entry name" value="Cyt_c_assmbl_TM_dom"/>
</dbReference>
<protein>
    <submittedName>
        <fullName evidence="11">Protein-disulfide reductase DsbD</fullName>
        <ecNumber evidence="11">1.8.1.8</ecNumber>
    </submittedName>
</protein>
<dbReference type="RefSeq" id="WP_246951313.1">
    <property type="nucleotide sequence ID" value="NZ_JALKII010000004.1"/>
</dbReference>
<dbReference type="InterPro" id="IPR035671">
    <property type="entry name" value="DsbD_gamma"/>
</dbReference>
<evidence type="ECO:0000256" key="9">
    <source>
        <dbReference type="SAM" id="SignalP"/>
    </source>
</evidence>
<evidence type="ECO:0000256" key="3">
    <source>
        <dbReference type="ARBA" id="ARBA00022692"/>
    </source>
</evidence>
<dbReference type="PANTHER" id="PTHR32234:SF0">
    <property type="entry name" value="THIOL:DISULFIDE INTERCHANGE PROTEIN DSBD"/>
    <property type="match status" value="1"/>
</dbReference>
<name>A0ABT0E6Y8_9GAMM</name>
<organism evidence="11 12">
    <name type="scientific">Alcanivorax quisquiliarum</name>
    <dbReference type="NCBI Taxonomy" id="2933565"/>
    <lineage>
        <taxon>Bacteria</taxon>
        <taxon>Pseudomonadati</taxon>
        <taxon>Pseudomonadota</taxon>
        <taxon>Gammaproteobacteria</taxon>
        <taxon>Oceanospirillales</taxon>
        <taxon>Alcanivoracaceae</taxon>
        <taxon>Alcanivorax</taxon>
    </lineage>
</organism>
<feature type="domain" description="Thioredoxin" evidence="10">
    <location>
        <begin position="478"/>
        <end position="608"/>
    </location>
</feature>
<sequence length="609" mass="64300">MLLRLKLIALLALGMSATIFGPAHGFGWQSDEPLLEASQVLNIDNFRERNGTAVLTVRIAEGYYLYRSSLSVANREGNDVALQLPDGVLRHDEFFGETEVYPGGLLSIQFPSEAQAPLTLHWQGCAEAGLCYPPQTLPLPDAAGSNTASRPQPTGHITQPKAIAPETSTAPATPALAADQRAAERLNHSSPAMAALVFFGLGLLLAFTPCTLPMIPIISSMIIGTQAPPRRALALSFAYVLAMAATYAVLGVAAGLIGTNLQAAMQSPWLLSVFAALFAVLAASLFGLFELQLPAALTNRLHSTGQGYSGGSLAGAAALGLLSALLVGPCMTAPLAGALLYIGQTGSAVTGGTALFALGLGMGLPLLAIAVFGAHLLPRPGPWMERIRIAFGFMMIGMAVMMLTRFLAPGVSLLLWGSWGLSMAFGLLALAQAIQTRQRLVWPLRFGAALAAFWSTLLLLGAASGGTSVSQPLGHLRLTEATPAAAATVDYVSVKTIADVDAQIAAARERGEWVMIDFYADWCVSCHIIEREVLQHPEIAPRLAAMQVLRPDVTRNDAADRALMKHWQVLGPPTIILIAPDGNERRAQRVVGEVTAADFIDRLDAVNAP</sequence>
<evidence type="ECO:0000256" key="8">
    <source>
        <dbReference type="SAM" id="Phobius"/>
    </source>
</evidence>
<keyword evidence="11" id="KW-0560">Oxidoreductase</keyword>
<keyword evidence="4" id="KW-0201">Cytochrome c-type biogenesis</keyword>
<feature type="transmembrane region" description="Helical" evidence="8">
    <location>
        <begin position="389"/>
        <end position="408"/>
    </location>
</feature>
<dbReference type="PROSITE" id="PS51352">
    <property type="entry name" value="THIOREDOXIN_2"/>
    <property type="match status" value="1"/>
</dbReference>
<dbReference type="InterPro" id="IPR036249">
    <property type="entry name" value="Thioredoxin-like_sf"/>
</dbReference>
<gene>
    <name evidence="11" type="primary">dsbD</name>
    <name evidence="11" type="ORF">MU846_07645</name>
</gene>
<dbReference type="NCBIfam" id="NF001419">
    <property type="entry name" value="PRK00293.1"/>
    <property type="match status" value="1"/>
</dbReference>
<feature type="transmembrane region" description="Helical" evidence="8">
    <location>
        <begin position="269"/>
        <end position="291"/>
    </location>
</feature>
<dbReference type="Gene3D" id="3.40.30.10">
    <property type="entry name" value="Glutaredoxin"/>
    <property type="match status" value="1"/>
</dbReference>
<keyword evidence="12" id="KW-1185">Reference proteome</keyword>
<feature type="transmembrane region" description="Helical" evidence="8">
    <location>
        <begin position="414"/>
        <end position="434"/>
    </location>
</feature>
<dbReference type="EMBL" id="JALKII010000004">
    <property type="protein sequence ID" value="MCK0537581.1"/>
    <property type="molecule type" value="Genomic_DNA"/>
</dbReference>
<evidence type="ECO:0000256" key="4">
    <source>
        <dbReference type="ARBA" id="ARBA00022748"/>
    </source>
</evidence>
<dbReference type="Pfam" id="PF02683">
    <property type="entry name" value="DsbD_TM"/>
    <property type="match status" value="1"/>
</dbReference>
<dbReference type="PROSITE" id="PS00194">
    <property type="entry name" value="THIOREDOXIN_1"/>
    <property type="match status" value="1"/>
</dbReference>
<evidence type="ECO:0000256" key="7">
    <source>
        <dbReference type="ARBA" id="ARBA00023284"/>
    </source>
</evidence>
<feature type="transmembrane region" description="Helical" evidence="8">
    <location>
        <begin position="446"/>
        <end position="466"/>
    </location>
</feature>
<keyword evidence="6 8" id="KW-0472">Membrane</keyword>
<dbReference type="InterPro" id="IPR017937">
    <property type="entry name" value="Thioredoxin_CS"/>
</dbReference>
<keyword evidence="2" id="KW-1003">Cell membrane</keyword>
<comment type="subcellular location">
    <subcellularLocation>
        <location evidence="1">Cell membrane</location>
        <topology evidence="1">Multi-pass membrane protein</topology>
    </subcellularLocation>
</comment>
<evidence type="ECO:0000256" key="5">
    <source>
        <dbReference type="ARBA" id="ARBA00022989"/>
    </source>
</evidence>
<keyword evidence="7" id="KW-0676">Redox-active center</keyword>
<dbReference type="EC" id="1.8.1.8" evidence="11"/>
<evidence type="ECO:0000259" key="10">
    <source>
        <dbReference type="PROSITE" id="PS51352"/>
    </source>
</evidence>
<feature type="transmembrane region" description="Helical" evidence="8">
    <location>
        <begin position="233"/>
        <end position="257"/>
    </location>
</feature>
<feature type="transmembrane region" description="Helical" evidence="8">
    <location>
        <begin position="354"/>
        <end position="377"/>
    </location>
</feature>
<dbReference type="InterPro" id="IPR028250">
    <property type="entry name" value="DsbDN"/>
</dbReference>
<dbReference type="Pfam" id="PF11412">
    <property type="entry name" value="DsbD_N"/>
    <property type="match status" value="1"/>
</dbReference>
<reference evidence="11" key="1">
    <citation type="submission" date="2022-04" db="EMBL/GenBank/DDBJ databases">
        <title>Alcanivorax sp. CY1518 draft genome sequence.</title>
        <authorList>
            <person name="Zhao G."/>
            <person name="An M."/>
        </authorList>
    </citation>
    <scope>NUCLEOTIDE SEQUENCE</scope>
    <source>
        <strain evidence="11">CY1518</strain>
    </source>
</reference>
<feature type="transmembrane region" description="Helical" evidence="8">
    <location>
        <begin position="312"/>
        <end position="342"/>
    </location>
</feature>
<dbReference type="Proteomes" id="UP001165524">
    <property type="component" value="Unassembled WGS sequence"/>
</dbReference>
<feature type="chain" id="PRO_5045524128" evidence="9">
    <location>
        <begin position="26"/>
        <end position="609"/>
    </location>
</feature>